<dbReference type="KEGG" id="nga:Ngar_c19340"/>
<proteinExistence type="predicted"/>
<accession>K0IC07</accession>
<dbReference type="Proteomes" id="UP000008037">
    <property type="component" value="Chromosome"/>
</dbReference>
<keyword evidence="1" id="KW-1133">Transmembrane helix</keyword>
<feature type="transmembrane region" description="Helical" evidence="1">
    <location>
        <begin position="136"/>
        <end position="157"/>
    </location>
</feature>
<dbReference type="InParanoid" id="K0IC07"/>
<reference evidence="2 3" key="1">
    <citation type="journal article" date="2012" name="Environ. Microbiol.">
        <title>The genome of the ammonia-oxidizing Candidatus Nitrososphaera gargensis: insights into metabolic versatility and environmental adaptations.</title>
        <authorList>
            <person name="Spang A."/>
            <person name="Poehlein A."/>
            <person name="Offre P."/>
            <person name="Zumbragel S."/>
            <person name="Haider S."/>
            <person name="Rychlik N."/>
            <person name="Nowka B."/>
            <person name="Schmeisser C."/>
            <person name="Lebedeva E.V."/>
            <person name="Rattei T."/>
            <person name="Bohm C."/>
            <person name="Schmid M."/>
            <person name="Galushko A."/>
            <person name="Hatzenpichler R."/>
            <person name="Weinmaier T."/>
            <person name="Daniel R."/>
            <person name="Schleper C."/>
            <person name="Spieck E."/>
            <person name="Streit W."/>
            <person name="Wagner M."/>
        </authorList>
    </citation>
    <scope>NUCLEOTIDE SEQUENCE [LARGE SCALE GENOMIC DNA]</scope>
    <source>
        <strain evidence="3">Ga9.2</strain>
    </source>
</reference>
<name>K0IC07_NITGG</name>
<protein>
    <submittedName>
        <fullName evidence="2">Uncharacterized protein</fullName>
    </submittedName>
</protein>
<feature type="transmembrane region" description="Helical" evidence="1">
    <location>
        <begin position="107"/>
        <end position="124"/>
    </location>
</feature>
<dbReference type="GeneID" id="13795797"/>
<dbReference type="EMBL" id="CP002408">
    <property type="protein sequence ID" value="AFU58866.1"/>
    <property type="molecule type" value="Genomic_DNA"/>
</dbReference>
<feature type="transmembrane region" description="Helical" evidence="1">
    <location>
        <begin position="81"/>
        <end position="101"/>
    </location>
</feature>
<keyword evidence="1" id="KW-0812">Transmembrane</keyword>
<evidence type="ECO:0000313" key="2">
    <source>
        <dbReference type="EMBL" id="AFU58866.1"/>
    </source>
</evidence>
<evidence type="ECO:0000313" key="3">
    <source>
        <dbReference type="Proteomes" id="UP000008037"/>
    </source>
</evidence>
<dbReference type="RefSeq" id="WP_015019402.1">
    <property type="nucleotide sequence ID" value="NC_018719.1"/>
</dbReference>
<dbReference type="OrthoDB" id="8778at2157"/>
<dbReference type="AlphaFoldDB" id="K0IC07"/>
<keyword evidence="3" id="KW-1185">Reference proteome</keyword>
<feature type="transmembrane region" description="Helical" evidence="1">
    <location>
        <begin position="163"/>
        <end position="185"/>
    </location>
</feature>
<dbReference type="BioCyc" id="CNIT1237085:G1324-1932-MONOMER"/>
<organism evidence="2 3">
    <name type="scientific">Nitrososphaera gargensis (strain Ga9.2)</name>
    <dbReference type="NCBI Taxonomy" id="1237085"/>
    <lineage>
        <taxon>Archaea</taxon>
        <taxon>Nitrososphaerota</taxon>
        <taxon>Nitrososphaeria</taxon>
        <taxon>Nitrososphaerales</taxon>
        <taxon>Nitrososphaeraceae</taxon>
        <taxon>Nitrososphaera</taxon>
    </lineage>
</organism>
<keyword evidence="1" id="KW-0472">Membrane</keyword>
<dbReference type="HOGENOM" id="CLU_1393620_0_0_2"/>
<sequence>MQNPSVETRRAFGFLFVCVSIVVGAASVMSEFAYINSLPLYYYAIIWLGSFGAVFGAGAAKFRKAAPAIRSRMRTSVKWPSGAKALNGICWAGPFAAIAAFPSFYQYLILLGIGLGNLSTYLLIKKYGNADNREQLIVAVISLAAIPAAVVIDSSLFAMHQDIAVMLSRILIAIAYAAGGAFALLGGGRKAGSSDLTG</sequence>
<dbReference type="STRING" id="1237085.Ngar_c19340"/>
<evidence type="ECO:0000256" key="1">
    <source>
        <dbReference type="SAM" id="Phobius"/>
    </source>
</evidence>
<gene>
    <name evidence="2" type="ordered locus">Ngar_c19340</name>
</gene>
<feature type="transmembrane region" description="Helical" evidence="1">
    <location>
        <begin position="12"/>
        <end position="34"/>
    </location>
</feature>
<feature type="transmembrane region" description="Helical" evidence="1">
    <location>
        <begin position="40"/>
        <end position="60"/>
    </location>
</feature>